<dbReference type="Gene3D" id="3.40.50.150">
    <property type="entry name" value="Vaccinia Virus protein VP39"/>
    <property type="match status" value="1"/>
</dbReference>
<dbReference type="Proteomes" id="UP000252182">
    <property type="component" value="Chromosome"/>
</dbReference>
<comment type="subcellular location">
    <subcellularLocation>
        <location evidence="2">Cytoplasm</location>
    </subcellularLocation>
</comment>
<gene>
    <name evidence="17" type="primary">rsmB_1</name>
    <name evidence="17" type="ORF">DTO96_100528</name>
</gene>
<dbReference type="InterPro" id="IPR023267">
    <property type="entry name" value="RCMT"/>
</dbReference>
<dbReference type="Pfam" id="PF01189">
    <property type="entry name" value="Methyltr_RsmB-F"/>
    <property type="match status" value="1"/>
</dbReference>
<evidence type="ECO:0000256" key="5">
    <source>
        <dbReference type="ARBA" id="ARBA00022490"/>
    </source>
</evidence>
<feature type="binding site" evidence="14">
    <location>
        <position position="412"/>
    </location>
    <ligand>
        <name>S-adenosyl-L-methionine</name>
        <dbReference type="ChEBI" id="CHEBI:59789"/>
    </ligand>
</feature>
<dbReference type="GO" id="GO:0005737">
    <property type="term" value="C:cytoplasm"/>
    <property type="evidence" value="ECO:0007669"/>
    <property type="project" value="UniProtKB-SubCell"/>
</dbReference>
<feature type="domain" description="SAM-dependent MTase RsmB/NOP-type" evidence="16">
    <location>
        <begin position="254"/>
        <end position="525"/>
    </location>
</feature>
<dbReference type="GO" id="GO:0008649">
    <property type="term" value="F:rRNA methyltransferase activity"/>
    <property type="evidence" value="ECO:0007669"/>
    <property type="project" value="InterPro"/>
</dbReference>
<dbReference type="InterPro" id="IPR006027">
    <property type="entry name" value="NusB_RsmB_TIM44"/>
</dbReference>
<sequence length="527" mass="59466">MQHLKQTKHLRDRYSTDQDPPPKFSPLYHPTDLFGILRFDHFKTHTMTQDTRPPKARPSFKRKPYKPQSAPQHIKASSDGHEERMHLEDVRVYNLAGTTLAYQLAMAAHIVMAVKQGYSMQHALTAIDMAEGARANVQRLCFDAMRHWGTTQFWIDRAVSNPPGPWLQALMAVSLTQLAFEHESEFVLVDQAVEAATNMKPHAKGLVNAILRRFLREREQWQADALTDEVATWNYPRWWINAVKQHYPDDWQRILTVGNSHPPMTLRVNASRGTAIEYIDYIKEDELVAHTMPALSADTVILDKPCNVMDLPAFADGGVSVQDAGAQLAADLLDVTNGMRVLDACAAPGGKTCHILERYDVDLTAIEKDEQRAARIEDNLQRLNLQANIIVTDANNAHQWWDRVAFDRVLLDAPCSASGIVRRHPDIRWLREANDLDGLARQQAQLLRTMWKTVAVGGRLLYCTCSIFPEEGEQVIQAFLSHTANAQRIELPQMTALMHGTGQLLPTATDTLNHDGFYYAALTKTAD</sequence>
<dbReference type="NCBIfam" id="TIGR00563">
    <property type="entry name" value="rsmB"/>
    <property type="match status" value="1"/>
</dbReference>
<evidence type="ECO:0000256" key="8">
    <source>
        <dbReference type="ARBA" id="ARBA00022679"/>
    </source>
</evidence>
<feature type="active site" description="Nucleophile" evidence="14">
    <location>
        <position position="465"/>
    </location>
</feature>
<dbReference type="InterPro" id="IPR001678">
    <property type="entry name" value="MeTrfase_RsmB-F_NOP2_dom"/>
</dbReference>
<keyword evidence="8 14" id="KW-0808">Transferase</keyword>
<dbReference type="InterPro" id="IPR054728">
    <property type="entry name" value="RsmB-like_ferredoxin"/>
</dbReference>
<feature type="region of interest" description="Disordered" evidence="15">
    <location>
        <begin position="46"/>
        <end position="82"/>
    </location>
</feature>
<dbReference type="PANTHER" id="PTHR22807">
    <property type="entry name" value="NOP2 YEAST -RELATED NOL1/NOP2/FMU SUN DOMAIN-CONTAINING"/>
    <property type="match status" value="1"/>
</dbReference>
<dbReference type="EC" id="2.1.1.176" evidence="4"/>
<evidence type="ECO:0000256" key="14">
    <source>
        <dbReference type="PROSITE-ProRule" id="PRU01023"/>
    </source>
</evidence>
<evidence type="ECO:0000256" key="11">
    <source>
        <dbReference type="ARBA" id="ARBA00030399"/>
    </source>
</evidence>
<dbReference type="InterPro" id="IPR049560">
    <property type="entry name" value="MeTrfase_RsmB-F_NOP2_cat"/>
</dbReference>
<dbReference type="Gene3D" id="1.10.287.730">
    <property type="entry name" value="Helix hairpin bin"/>
    <property type="match status" value="1"/>
</dbReference>
<dbReference type="NCBIfam" id="NF008149">
    <property type="entry name" value="PRK10901.1"/>
    <property type="match status" value="1"/>
</dbReference>
<dbReference type="InterPro" id="IPR004573">
    <property type="entry name" value="rRNA_ssu_MeTfrase_B"/>
</dbReference>
<dbReference type="Pfam" id="PF22458">
    <property type="entry name" value="RsmF-B_ferredox"/>
    <property type="match status" value="1"/>
</dbReference>
<dbReference type="FunFam" id="3.40.50.150:FF:000022">
    <property type="entry name" value="Ribosomal RNA small subunit methyltransferase B"/>
    <property type="match status" value="1"/>
</dbReference>
<evidence type="ECO:0000256" key="2">
    <source>
        <dbReference type="ARBA" id="ARBA00004496"/>
    </source>
</evidence>
<feature type="compositionally biased region" description="Basic residues" evidence="15">
    <location>
        <begin position="1"/>
        <end position="11"/>
    </location>
</feature>
<evidence type="ECO:0000256" key="9">
    <source>
        <dbReference type="ARBA" id="ARBA00022691"/>
    </source>
</evidence>
<dbReference type="GO" id="GO:0003723">
    <property type="term" value="F:RNA binding"/>
    <property type="evidence" value="ECO:0007669"/>
    <property type="project" value="UniProtKB-UniRule"/>
</dbReference>
<dbReference type="SUPFAM" id="SSF48013">
    <property type="entry name" value="NusB-like"/>
    <property type="match status" value="1"/>
</dbReference>
<dbReference type="PANTHER" id="PTHR22807:SF61">
    <property type="entry name" value="NOL1_NOP2_SUN FAMILY PROTEIN _ ANTITERMINATION NUSB DOMAIN-CONTAINING PROTEIN"/>
    <property type="match status" value="1"/>
</dbReference>
<feature type="binding site" evidence="14">
    <location>
        <begin position="345"/>
        <end position="351"/>
    </location>
    <ligand>
        <name>S-adenosyl-L-methionine</name>
        <dbReference type="ChEBI" id="CHEBI:59789"/>
    </ligand>
</feature>
<evidence type="ECO:0000256" key="3">
    <source>
        <dbReference type="ARBA" id="ARBA00007494"/>
    </source>
</evidence>
<evidence type="ECO:0000256" key="6">
    <source>
        <dbReference type="ARBA" id="ARBA00022552"/>
    </source>
</evidence>
<dbReference type="PRINTS" id="PR02008">
    <property type="entry name" value="RCMTFAMILY"/>
</dbReference>
<keyword evidence="18" id="KW-1185">Reference proteome</keyword>
<organism evidence="17 18">
    <name type="scientific">Ephemeroptericola cinctiostellae</name>
    <dbReference type="NCBI Taxonomy" id="2268024"/>
    <lineage>
        <taxon>Bacteria</taxon>
        <taxon>Pseudomonadati</taxon>
        <taxon>Pseudomonadota</taxon>
        <taxon>Betaproteobacteria</taxon>
        <taxon>Burkholderiales</taxon>
        <taxon>Burkholderiaceae</taxon>
        <taxon>Ephemeroptericola</taxon>
    </lineage>
</organism>
<comment type="caution">
    <text evidence="14">Lacks conserved residue(s) required for the propagation of feature annotation.</text>
</comment>
<dbReference type="EMBL" id="CP031124">
    <property type="protein sequence ID" value="AXF84818.1"/>
    <property type="molecule type" value="Genomic_DNA"/>
</dbReference>
<feature type="compositionally biased region" description="Basic residues" evidence="15">
    <location>
        <begin position="54"/>
        <end position="65"/>
    </location>
</feature>
<dbReference type="Gene3D" id="3.30.70.1170">
    <property type="entry name" value="Sun protein, domain 3"/>
    <property type="match status" value="1"/>
</dbReference>
<dbReference type="PROSITE" id="PS01153">
    <property type="entry name" value="NOL1_NOP2_SUN"/>
    <property type="match status" value="1"/>
</dbReference>
<name>A0A345D8Y0_9BURK</name>
<evidence type="ECO:0000256" key="15">
    <source>
        <dbReference type="SAM" id="MobiDB-lite"/>
    </source>
</evidence>
<keyword evidence="5" id="KW-0963">Cytoplasm</keyword>
<evidence type="ECO:0000256" key="1">
    <source>
        <dbReference type="ARBA" id="ARBA00002724"/>
    </source>
</evidence>
<feature type="region of interest" description="Disordered" evidence="15">
    <location>
        <begin position="1"/>
        <end position="25"/>
    </location>
</feature>
<comment type="function">
    <text evidence="1">Specifically methylates the cytosine at position 967 (m5C967) of 16S rRNA.</text>
</comment>
<dbReference type="CDD" id="cd02440">
    <property type="entry name" value="AdoMet_MTases"/>
    <property type="match status" value="1"/>
</dbReference>
<keyword evidence="9 14" id="KW-0949">S-adenosyl-L-methionine</keyword>
<evidence type="ECO:0000256" key="7">
    <source>
        <dbReference type="ARBA" id="ARBA00022603"/>
    </source>
</evidence>
<reference evidence="18" key="1">
    <citation type="submission" date="2018-07" db="EMBL/GenBank/DDBJ databases">
        <authorList>
            <person name="Kim H."/>
        </authorList>
    </citation>
    <scope>NUCLEOTIDE SEQUENCE [LARGE SCALE GENOMIC DNA]</scope>
    <source>
        <strain evidence="18">F02</strain>
    </source>
</reference>
<dbReference type="InterPro" id="IPR035926">
    <property type="entry name" value="NusB-like_sf"/>
</dbReference>
<keyword evidence="6" id="KW-0698">rRNA processing</keyword>
<dbReference type="SUPFAM" id="SSF53335">
    <property type="entry name" value="S-adenosyl-L-methionine-dependent methyltransferases"/>
    <property type="match status" value="1"/>
</dbReference>
<evidence type="ECO:0000256" key="13">
    <source>
        <dbReference type="ARBA" id="ARBA00047283"/>
    </source>
</evidence>
<protein>
    <recommendedName>
        <fullName evidence="4">16S rRNA (cytosine(967)-C(5))-methyltransferase</fullName>
        <ecNumber evidence="4">2.1.1.176</ecNumber>
    </recommendedName>
    <alternativeName>
        <fullName evidence="11">16S rRNA m5C967 methyltransferase</fullName>
    </alternativeName>
    <alternativeName>
        <fullName evidence="12">rRNA (cytosine-C(5)-)-methyltransferase RsmB</fullName>
    </alternativeName>
</protein>
<feature type="binding site" evidence="14">
    <location>
        <position position="367"/>
    </location>
    <ligand>
        <name>S-adenosyl-L-methionine</name>
        <dbReference type="ChEBI" id="CHEBI:59789"/>
    </ligand>
</feature>
<evidence type="ECO:0000256" key="10">
    <source>
        <dbReference type="ARBA" id="ARBA00022884"/>
    </source>
</evidence>
<proteinExistence type="inferred from homology"/>
<evidence type="ECO:0000313" key="17">
    <source>
        <dbReference type="EMBL" id="AXF84818.1"/>
    </source>
</evidence>
<evidence type="ECO:0000259" key="16">
    <source>
        <dbReference type="PROSITE" id="PS51686"/>
    </source>
</evidence>
<evidence type="ECO:0000256" key="4">
    <source>
        <dbReference type="ARBA" id="ARBA00012140"/>
    </source>
</evidence>
<dbReference type="Gene3D" id="1.10.940.10">
    <property type="entry name" value="NusB-like"/>
    <property type="match status" value="1"/>
</dbReference>
<comment type="similarity">
    <text evidence="3 14">Belongs to the class I-like SAM-binding methyltransferase superfamily. RsmB/NOP family.</text>
</comment>
<keyword evidence="10 14" id="KW-0694">RNA-binding</keyword>
<dbReference type="GO" id="GO:0006355">
    <property type="term" value="P:regulation of DNA-templated transcription"/>
    <property type="evidence" value="ECO:0007669"/>
    <property type="project" value="InterPro"/>
</dbReference>
<dbReference type="PROSITE" id="PS51686">
    <property type="entry name" value="SAM_MT_RSMB_NOP"/>
    <property type="match status" value="1"/>
</dbReference>
<dbReference type="InterPro" id="IPR029063">
    <property type="entry name" value="SAM-dependent_MTases_sf"/>
</dbReference>
<evidence type="ECO:0000256" key="12">
    <source>
        <dbReference type="ARBA" id="ARBA00031088"/>
    </source>
</evidence>
<keyword evidence="7 14" id="KW-0489">Methyltransferase</keyword>
<dbReference type="InterPro" id="IPR018314">
    <property type="entry name" value="RsmB/NOL1/NOP2-like_CS"/>
</dbReference>
<accession>A0A345D8Y0</accession>
<dbReference type="Pfam" id="PF01029">
    <property type="entry name" value="NusB"/>
    <property type="match status" value="1"/>
</dbReference>
<dbReference type="KEGG" id="hyf:DTO96_100528"/>
<evidence type="ECO:0000313" key="18">
    <source>
        <dbReference type="Proteomes" id="UP000252182"/>
    </source>
</evidence>
<comment type="catalytic activity">
    <reaction evidence="13">
        <text>cytidine(967) in 16S rRNA + S-adenosyl-L-methionine = 5-methylcytidine(967) in 16S rRNA + S-adenosyl-L-homocysteine + H(+)</text>
        <dbReference type="Rhea" id="RHEA:42748"/>
        <dbReference type="Rhea" id="RHEA-COMP:10219"/>
        <dbReference type="Rhea" id="RHEA-COMP:10220"/>
        <dbReference type="ChEBI" id="CHEBI:15378"/>
        <dbReference type="ChEBI" id="CHEBI:57856"/>
        <dbReference type="ChEBI" id="CHEBI:59789"/>
        <dbReference type="ChEBI" id="CHEBI:74483"/>
        <dbReference type="ChEBI" id="CHEBI:82748"/>
        <dbReference type="EC" id="2.1.1.176"/>
    </reaction>
</comment>
<dbReference type="AlphaFoldDB" id="A0A345D8Y0"/>